<evidence type="ECO:0000256" key="1">
    <source>
        <dbReference type="SAM" id="Coils"/>
    </source>
</evidence>
<keyword evidence="1" id="KW-0175">Coiled coil</keyword>
<dbReference type="OMA" id="MADIHSE"/>
<dbReference type="InterPro" id="IPR046341">
    <property type="entry name" value="SET_dom_sf"/>
</dbReference>
<dbReference type="OrthoDB" id="348247at2759"/>
<dbReference type="AlphaFoldDB" id="U6KRA3"/>
<dbReference type="EMBL" id="HG675163">
    <property type="protein sequence ID" value="CDJ40486.1"/>
    <property type="molecule type" value="Genomic_DNA"/>
</dbReference>
<keyword evidence="3" id="KW-1185">Reference proteome</keyword>
<sequence length="1193" mass="136171">MIHDHLRNLQGPPRQSYAFRVDNLSCIGEWEAQEDKEEARAGFDNDNEWDDQEYADSMAGELQEKEWQVSNAGPFLIQDEGRGTQGFTFYSEMLLSALQRDFRTKEPDIRMNSGTGAEPDPPELDAMDYRSEYSMMNDAHGSANISDVNNCHSLMVVIAGLPFFFPVTSRPVRNGEELLLSYGPHYWTESQSTETLLSSTFLHMKAMINMAFQNKRDAIDQEASVREGHARLEKSLADERAAEEVSHLLARLDLCDDPAEQRSKAKEWVDELKGRLVQEGRGQAIFEALDRVTRSLAKEGNLEEIVSDLRSLNEIFRREYQLRTLDLKTQVKRSEEARRKAERKIAELQFHVTALNKSSQLLASRMEKMQLELQRMHAVTSRHLVEKDRAIWSKRFCNELCPYAKVTELLGVQGLPVHATDVCKARRYLLEMNLLDLHTGKCDQCGLPFVKGPLAPHGEQEHFWHCRAESHDIAELVDEGEKLANGQGLLLQYCLNLLSRDSELCWFLFELLCCLAKTFARLRHKHIARRVQWMRCLQSGATVKLPSQIGDIREAPFPNKQEFPQHDETVLQMKDDEVEDGEIRPPDACTRVNAPNIQSTGNVRVATKGHSHSQSGDDLLNTTTEEECLVCDFGTGSACGFESSGYGKGYEPLPSGQSFFACSAELTGTAYADCVGFEYGRSNLRLAGGHTVSSLNEHRDGRRVCVCGGKAGWERATKRFRYLAPVPEDRCVFRLQSGLSGEYCNVKAEGSFDLDSLVLDVFEDDPVFDNTDWVAWLLDLDVLRWALPGDTEVERRKQVHLLVCNFPLLVHTVHSVCYNNCLGFSLIPSALNKNNWLGEFLEAVHQCIEEVESESETTPTMWISRFFRAVENAHRALSAIEEERKTVDVVALERDLARRRQLLRQVEELRDRHALAAIEASRKGVSVNDNDLQVDALEEGELWNEIHKLSNAVKTQVSLHLNAWRQQLAYFIDTRYLRLEQYERQEMLNLERLRAKRSGTQAMHDTDRYMTREQKALSFREKSKEMRRFEDWIDRIKYFAGLEGGNVPAAVNRTLAGIARYADVRPGTWERDVTRSSTLELNKELDVIINSGDADNLLGKPLFDLAMDQWPQLRRLVDIGRRRTLQTANSQLAEAAKLLEFSHQQELRLQQQVQELQERVQRLQLQHQSIQDPSEELVLSLNVNLTLLPQTSQ</sequence>
<dbReference type="Proteomes" id="UP000030747">
    <property type="component" value="Unassembled WGS sequence"/>
</dbReference>
<reference evidence="2" key="2">
    <citation type="submission" date="2013-10" db="EMBL/GenBank/DDBJ databases">
        <authorList>
            <person name="Aslett M."/>
        </authorList>
    </citation>
    <scope>NUCLEOTIDE SEQUENCE [LARGE SCALE GENOMIC DNA]</scope>
    <source>
        <strain evidence="2">Houghton</strain>
    </source>
</reference>
<protein>
    <recommendedName>
        <fullName evidence="4">SET domain-containing protein</fullName>
    </recommendedName>
</protein>
<evidence type="ECO:0008006" key="4">
    <source>
        <dbReference type="Google" id="ProtNLM"/>
    </source>
</evidence>
<name>U6KRA3_EIMTE</name>
<proteinExistence type="predicted"/>
<evidence type="ECO:0000313" key="2">
    <source>
        <dbReference type="EMBL" id="CDJ40486.1"/>
    </source>
</evidence>
<organism evidence="2 3">
    <name type="scientific">Eimeria tenella</name>
    <name type="common">Coccidian parasite</name>
    <dbReference type="NCBI Taxonomy" id="5802"/>
    <lineage>
        <taxon>Eukaryota</taxon>
        <taxon>Sar</taxon>
        <taxon>Alveolata</taxon>
        <taxon>Apicomplexa</taxon>
        <taxon>Conoidasida</taxon>
        <taxon>Coccidia</taxon>
        <taxon>Eucoccidiorida</taxon>
        <taxon>Eimeriorina</taxon>
        <taxon>Eimeriidae</taxon>
        <taxon>Eimeria</taxon>
    </lineage>
</organism>
<reference evidence="2" key="1">
    <citation type="submission" date="2013-10" db="EMBL/GenBank/DDBJ databases">
        <title>Genomic analysis of the causative agents of coccidiosis in chickens.</title>
        <authorList>
            <person name="Reid A.J."/>
            <person name="Blake D."/>
            <person name="Billington K."/>
            <person name="Browne H."/>
            <person name="Dunn M."/>
            <person name="Hung S."/>
            <person name="Kawahara F."/>
            <person name="Miranda-Saavedra D."/>
            <person name="Mourier T."/>
            <person name="Nagra H."/>
            <person name="Otto T.D."/>
            <person name="Rawlings N."/>
            <person name="Sanchez A."/>
            <person name="Sanders M."/>
            <person name="Subramaniam C."/>
            <person name="Tay Y."/>
            <person name="Dear P."/>
            <person name="Doerig C."/>
            <person name="Gruber A."/>
            <person name="Parkinson J."/>
            <person name="Shirley M."/>
            <person name="Wan K.L."/>
            <person name="Berriman M."/>
            <person name="Tomley F."/>
            <person name="Pain A."/>
        </authorList>
    </citation>
    <scope>NUCLEOTIDE SEQUENCE [LARGE SCALE GENOMIC DNA]</scope>
    <source>
        <strain evidence="2">Houghton</strain>
    </source>
</reference>
<dbReference type="VEuPathDB" id="ToxoDB:ETH2_1226900"/>
<feature type="coiled-coil region" evidence="1">
    <location>
        <begin position="324"/>
        <end position="351"/>
    </location>
</feature>
<dbReference type="GeneID" id="25253051"/>
<dbReference type="SUPFAM" id="SSF82199">
    <property type="entry name" value="SET domain"/>
    <property type="match status" value="1"/>
</dbReference>
<evidence type="ECO:0000313" key="3">
    <source>
        <dbReference type="Proteomes" id="UP000030747"/>
    </source>
</evidence>
<feature type="coiled-coil region" evidence="1">
    <location>
        <begin position="889"/>
        <end position="919"/>
    </location>
</feature>
<gene>
    <name evidence="2" type="ORF">ETH_00019610</name>
</gene>
<dbReference type="RefSeq" id="XP_013231236.1">
    <property type="nucleotide sequence ID" value="XM_013375782.1"/>
</dbReference>
<accession>U6KRA3</accession>
<feature type="coiled-coil region" evidence="1">
    <location>
        <begin position="1139"/>
        <end position="1166"/>
    </location>
</feature>
<dbReference type="VEuPathDB" id="ToxoDB:ETH_00019610"/>